<comment type="caution">
    <text evidence="3">The sequence shown here is derived from an EMBL/GenBank/DDBJ whole genome shotgun (WGS) entry which is preliminary data.</text>
</comment>
<dbReference type="Pfam" id="PF01408">
    <property type="entry name" value="GFO_IDH_MocA"/>
    <property type="match status" value="1"/>
</dbReference>
<feature type="domain" description="GFO/IDH/MocA-like oxidoreductase" evidence="2">
    <location>
        <begin position="146"/>
        <end position="230"/>
    </location>
</feature>
<sequence length="359" mass="39015">MRQVRLAVIGTGHLGKIHAKLAKGISAFKLVGVVDPAKEARDAFCKEHKIKGYDDVSEIASKIDAAVIATPTLYHKDVAVPLLNAGKHVLIEKPITLTTEDADELIDLAEHHRSVLQVGHVERFNPAFREASKKVESPRFIRGERTSGYTFRSVDVGVTLDLMIHDIDLVLSLVRSPVVDVQATGLTVFGPHEDIVETRLTFASGCVANLTASRASFTPSRSMEVFSDAGFVGVDFTTRKVKSIVADEIVKQGASQVHRLSAEGKNWVRDNLFSTVLPCQEIEVAPGNAIEAELREFADCIQRGLTPTVTGQAAREALSVALKVSDAVQQHRWDGGKFNLVGPTMRPEPKRAVATKKAA</sequence>
<evidence type="ECO:0000313" key="3">
    <source>
        <dbReference type="EMBL" id="PQO27442.1"/>
    </source>
</evidence>
<dbReference type="Gene3D" id="3.30.360.10">
    <property type="entry name" value="Dihydrodipicolinate Reductase, domain 2"/>
    <property type="match status" value="1"/>
</dbReference>
<evidence type="ECO:0000259" key="2">
    <source>
        <dbReference type="Pfam" id="PF22725"/>
    </source>
</evidence>
<gene>
    <name evidence="3" type="ORF">C5Y96_18060</name>
</gene>
<dbReference type="GO" id="GO:0000166">
    <property type="term" value="F:nucleotide binding"/>
    <property type="evidence" value="ECO:0007669"/>
    <property type="project" value="InterPro"/>
</dbReference>
<evidence type="ECO:0000259" key="1">
    <source>
        <dbReference type="Pfam" id="PF01408"/>
    </source>
</evidence>
<protein>
    <submittedName>
        <fullName evidence="3">Gfo/Idh/MocA family oxidoreductase</fullName>
    </submittedName>
</protein>
<dbReference type="InterPro" id="IPR000683">
    <property type="entry name" value="Gfo/Idh/MocA-like_OxRdtase_N"/>
</dbReference>
<dbReference type="OrthoDB" id="9815825at2"/>
<proteinExistence type="predicted"/>
<dbReference type="AlphaFoldDB" id="A0A2S8F5K3"/>
<dbReference type="RefSeq" id="WP_105356187.1">
    <property type="nucleotide sequence ID" value="NZ_PUIA01000057.1"/>
</dbReference>
<dbReference type="Gene3D" id="3.40.50.720">
    <property type="entry name" value="NAD(P)-binding Rossmann-like Domain"/>
    <property type="match status" value="1"/>
</dbReference>
<dbReference type="Proteomes" id="UP000240009">
    <property type="component" value="Unassembled WGS sequence"/>
</dbReference>
<name>A0A2S8F5K3_9BACT</name>
<dbReference type="EMBL" id="PUIA01000057">
    <property type="protein sequence ID" value="PQO27442.1"/>
    <property type="molecule type" value="Genomic_DNA"/>
</dbReference>
<dbReference type="SUPFAM" id="SSF51735">
    <property type="entry name" value="NAD(P)-binding Rossmann-fold domains"/>
    <property type="match status" value="1"/>
</dbReference>
<organism evidence="3 4">
    <name type="scientific">Blastopirellula marina</name>
    <dbReference type="NCBI Taxonomy" id="124"/>
    <lineage>
        <taxon>Bacteria</taxon>
        <taxon>Pseudomonadati</taxon>
        <taxon>Planctomycetota</taxon>
        <taxon>Planctomycetia</taxon>
        <taxon>Pirellulales</taxon>
        <taxon>Pirellulaceae</taxon>
        <taxon>Blastopirellula</taxon>
    </lineage>
</organism>
<feature type="domain" description="Gfo/Idh/MocA-like oxidoreductase N-terminal" evidence="1">
    <location>
        <begin position="5"/>
        <end position="120"/>
    </location>
</feature>
<dbReference type="SUPFAM" id="SSF55347">
    <property type="entry name" value="Glyceraldehyde-3-phosphate dehydrogenase-like, C-terminal domain"/>
    <property type="match status" value="1"/>
</dbReference>
<dbReference type="InterPro" id="IPR055170">
    <property type="entry name" value="GFO_IDH_MocA-like_dom"/>
</dbReference>
<accession>A0A2S8F5K3</accession>
<evidence type="ECO:0000313" key="4">
    <source>
        <dbReference type="Proteomes" id="UP000240009"/>
    </source>
</evidence>
<dbReference type="Pfam" id="PF22725">
    <property type="entry name" value="GFO_IDH_MocA_C3"/>
    <property type="match status" value="1"/>
</dbReference>
<dbReference type="PANTHER" id="PTHR43377:SF1">
    <property type="entry name" value="BILIVERDIN REDUCTASE A"/>
    <property type="match status" value="1"/>
</dbReference>
<reference evidence="3 4" key="1">
    <citation type="submission" date="2018-02" db="EMBL/GenBank/DDBJ databases">
        <title>Comparative genomes isolates from brazilian mangrove.</title>
        <authorList>
            <person name="Araujo J.E."/>
            <person name="Taketani R.G."/>
            <person name="Silva M.C.P."/>
            <person name="Loureco M.V."/>
            <person name="Andreote F.D."/>
        </authorList>
    </citation>
    <scope>NUCLEOTIDE SEQUENCE [LARGE SCALE GENOMIC DNA]</scope>
    <source>
        <strain evidence="3 4">HEX-2 MGV</strain>
    </source>
</reference>
<dbReference type="PANTHER" id="PTHR43377">
    <property type="entry name" value="BILIVERDIN REDUCTASE A"/>
    <property type="match status" value="1"/>
</dbReference>
<dbReference type="InterPro" id="IPR036291">
    <property type="entry name" value="NAD(P)-bd_dom_sf"/>
</dbReference>
<dbReference type="InterPro" id="IPR051450">
    <property type="entry name" value="Gfo/Idh/MocA_Oxidoreductases"/>
</dbReference>